<dbReference type="Pfam" id="PF03730">
    <property type="entry name" value="Ku_C"/>
    <property type="match status" value="1"/>
</dbReference>
<dbReference type="Gene3D" id="4.10.970.10">
    <property type="entry name" value="Ku70, bridge and pillars"/>
    <property type="match status" value="1"/>
</dbReference>
<proteinExistence type="inferred from homology"/>
<name>A0A7E5VL89_TRINI</name>
<keyword evidence="10" id="KW-0234">DNA repair</keyword>
<dbReference type="GO" id="GO:0003690">
    <property type="term" value="F:double-stranded DNA binding"/>
    <property type="evidence" value="ECO:0007669"/>
    <property type="project" value="TreeGrafter"/>
</dbReference>
<dbReference type="GO" id="GO:0003684">
    <property type="term" value="F:damaged DNA binding"/>
    <property type="evidence" value="ECO:0007669"/>
    <property type="project" value="InterPro"/>
</dbReference>
<evidence type="ECO:0000256" key="8">
    <source>
        <dbReference type="ARBA" id="ARBA00023125"/>
    </source>
</evidence>
<dbReference type="InterPro" id="IPR036465">
    <property type="entry name" value="vWFA_dom_sf"/>
</dbReference>
<evidence type="ECO:0000256" key="5">
    <source>
        <dbReference type="ARBA" id="ARBA00022801"/>
    </source>
</evidence>
<dbReference type="InterPro" id="IPR016194">
    <property type="entry name" value="SPOC-like_C_dom_sf"/>
</dbReference>
<dbReference type="GO" id="GO:0042162">
    <property type="term" value="F:telomeric DNA binding"/>
    <property type="evidence" value="ECO:0007669"/>
    <property type="project" value="InterPro"/>
</dbReference>
<dbReference type="Pfam" id="PF02735">
    <property type="entry name" value="Ku"/>
    <property type="match status" value="1"/>
</dbReference>
<organism evidence="13 14">
    <name type="scientific">Trichoplusia ni</name>
    <name type="common">Cabbage looper</name>
    <dbReference type="NCBI Taxonomy" id="7111"/>
    <lineage>
        <taxon>Eukaryota</taxon>
        <taxon>Metazoa</taxon>
        <taxon>Ecdysozoa</taxon>
        <taxon>Arthropoda</taxon>
        <taxon>Hexapoda</taxon>
        <taxon>Insecta</taxon>
        <taxon>Pterygota</taxon>
        <taxon>Neoptera</taxon>
        <taxon>Endopterygota</taxon>
        <taxon>Lepidoptera</taxon>
        <taxon>Glossata</taxon>
        <taxon>Ditrysia</taxon>
        <taxon>Noctuoidea</taxon>
        <taxon>Noctuidae</taxon>
        <taxon>Plusiinae</taxon>
        <taxon>Trichoplusia</taxon>
    </lineage>
</organism>
<dbReference type="KEGG" id="tnl:113494785"/>
<dbReference type="GO" id="GO:0016787">
    <property type="term" value="F:hydrolase activity"/>
    <property type="evidence" value="ECO:0007669"/>
    <property type="project" value="UniProtKB-KW"/>
</dbReference>
<gene>
    <name evidence="14" type="primary">LOC113494785</name>
</gene>
<comment type="subcellular location">
    <subcellularLocation>
        <location evidence="1">Nucleus</location>
    </subcellularLocation>
</comment>
<dbReference type="FunCoup" id="A0A7E5VL89">
    <property type="interactions" value="1780"/>
</dbReference>
<dbReference type="Gene3D" id="1.10.1600.10">
    <property type="match status" value="1"/>
</dbReference>
<dbReference type="GO" id="GO:0006303">
    <property type="term" value="P:double-strand break repair via nonhomologous end joining"/>
    <property type="evidence" value="ECO:0007669"/>
    <property type="project" value="InterPro"/>
</dbReference>
<keyword evidence="7" id="KW-0067">ATP-binding</keyword>
<dbReference type="GO" id="GO:0006310">
    <property type="term" value="P:DNA recombination"/>
    <property type="evidence" value="ECO:0007669"/>
    <property type="project" value="UniProtKB-KW"/>
</dbReference>
<reference evidence="14" key="1">
    <citation type="submission" date="2025-08" db="UniProtKB">
        <authorList>
            <consortium name="RefSeq"/>
        </authorList>
    </citation>
    <scope>IDENTIFICATION</scope>
</reference>
<dbReference type="CTD" id="117419"/>
<dbReference type="InterPro" id="IPR005161">
    <property type="entry name" value="Ku_N"/>
</dbReference>
<dbReference type="PANTHER" id="PTHR12604">
    <property type="entry name" value="KU AUTOANTIGEN DNA HELICASE"/>
    <property type="match status" value="1"/>
</dbReference>
<dbReference type="InterPro" id="IPR047087">
    <property type="entry name" value="KU70_core_dom"/>
</dbReference>
<accession>A0A7E5VL89</accession>
<dbReference type="GO" id="GO:0043564">
    <property type="term" value="C:Ku70:Ku80 complex"/>
    <property type="evidence" value="ECO:0007669"/>
    <property type="project" value="InterPro"/>
</dbReference>
<keyword evidence="9" id="KW-0233">DNA recombination</keyword>
<dbReference type="GO" id="GO:0003678">
    <property type="term" value="F:DNA helicase activity"/>
    <property type="evidence" value="ECO:0007669"/>
    <property type="project" value="InterPro"/>
</dbReference>
<dbReference type="RefSeq" id="XP_026729054.1">
    <property type="nucleotide sequence ID" value="XM_026873253.1"/>
</dbReference>
<dbReference type="NCBIfam" id="TIGR00578">
    <property type="entry name" value="ku70"/>
    <property type="match status" value="1"/>
</dbReference>
<evidence type="ECO:0000256" key="4">
    <source>
        <dbReference type="ARBA" id="ARBA00022763"/>
    </source>
</evidence>
<dbReference type="GO" id="GO:0000723">
    <property type="term" value="P:telomere maintenance"/>
    <property type="evidence" value="ECO:0007669"/>
    <property type="project" value="InterPro"/>
</dbReference>
<keyword evidence="4" id="KW-0227">DNA damage</keyword>
<keyword evidence="11" id="KW-0539">Nucleus</keyword>
<evidence type="ECO:0000256" key="10">
    <source>
        <dbReference type="ARBA" id="ARBA00023204"/>
    </source>
</evidence>
<dbReference type="PIRSF" id="PIRSF003033">
    <property type="entry name" value="Ku70"/>
    <property type="match status" value="1"/>
</dbReference>
<dbReference type="InterPro" id="IPR006164">
    <property type="entry name" value="DNA_bd_Ku70/Ku80"/>
</dbReference>
<feature type="domain" description="Ku" evidence="12">
    <location>
        <begin position="286"/>
        <end position="430"/>
    </location>
</feature>
<dbReference type="InterPro" id="IPR006165">
    <property type="entry name" value="Ku70"/>
</dbReference>
<dbReference type="PANTHER" id="PTHR12604:SF2">
    <property type="entry name" value="X-RAY REPAIR CROSS-COMPLEMENTING PROTEIN 6"/>
    <property type="match status" value="1"/>
</dbReference>
<dbReference type="Gene3D" id="2.40.290.10">
    <property type="match status" value="1"/>
</dbReference>
<dbReference type="Gene3D" id="3.40.50.410">
    <property type="entry name" value="von Willebrand factor, type A domain"/>
    <property type="match status" value="1"/>
</dbReference>
<dbReference type="OrthoDB" id="3249161at2759"/>
<evidence type="ECO:0000259" key="12">
    <source>
        <dbReference type="SMART" id="SM00559"/>
    </source>
</evidence>
<keyword evidence="8" id="KW-0238">DNA-binding</keyword>
<comment type="similarity">
    <text evidence="2">Belongs to the ku70 family.</text>
</comment>
<evidence type="ECO:0000256" key="2">
    <source>
        <dbReference type="ARBA" id="ARBA00005240"/>
    </source>
</evidence>
<evidence type="ECO:0000256" key="9">
    <source>
        <dbReference type="ARBA" id="ARBA00023172"/>
    </source>
</evidence>
<evidence type="ECO:0000256" key="11">
    <source>
        <dbReference type="ARBA" id="ARBA00023242"/>
    </source>
</evidence>
<keyword evidence="6" id="KW-0347">Helicase</keyword>
<dbReference type="InterPro" id="IPR005160">
    <property type="entry name" value="Ku_C"/>
</dbReference>
<dbReference type="SMART" id="SM00559">
    <property type="entry name" value="Ku78"/>
    <property type="match status" value="1"/>
</dbReference>
<keyword evidence="5" id="KW-0378">Hydrolase</keyword>
<dbReference type="Proteomes" id="UP000322000">
    <property type="component" value="Chromosome 1"/>
</dbReference>
<dbReference type="Pfam" id="PF03731">
    <property type="entry name" value="Ku_N"/>
    <property type="match status" value="1"/>
</dbReference>
<evidence type="ECO:0000256" key="7">
    <source>
        <dbReference type="ARBA" id="ARBA00022840"/>
    </source>
</evidence>
<dbReference type="GeneID" id="113494785"/>
<dbReference type="InterPro" id="IPR027388">
    <property type="entry name" value="Ku70_bridge/pillars_dom_sf"/>
</dbReference>
<keyword evidence="3" id="KW-0547">Nucleotide-binding</keyword>
<evidence type="ECO:0000256" key="3">
    <source>
        <dbReference type="ARBA" id="ARBA00022741"/>
    </source>
</evidence>
<dbReference type="GO" id="GO:0005524">
    <property type="term" value="F:ATP binding"/>
    <property type="evidence" value="ECO:0007669"/>
    <property type="project" value="UniProtKB-KW"/>
</dbReference>
<evidence type="ECO:0000256" key="6">
    <source>
        <dbReference type="ARBA" id="ARBA00022806"/>
    </source>
</evidence>
<dbReference type="CDD" id="cd00788">
    <property type="entry name" value="KU70"/>
    <property type="match status" value="1"/>
</dbReference>
<evidence type="ECO:0000313" key="13">
    <source>
        <dbReference type="Proteomes" id="UP000322000"/>
    </source>
</evidence>
<sequence>MSSDEENEDIPTWKGVPATMICINTFGSTIGAAQVAHAATCNMIRQYLREASSQLIGVCLYGTEGSNTSVFGIKSVEEVFPLSLPNLNNYKKLQSINISSLKQAKELILSDVLWYCNKAFASCNKQLSTRKIIILSRFDTPPSKSDERPTFKRVDDLVTAYIQIKLINVSETEYEINPFYKDFLKEVNREEVNLPKPVWDQKEIKQLMCEEAHRHLAVARITFEIGEGLALGVGIYSLLKSSIQQKKSDLHRDTNAILIGVNKTMKVKIDNDDGMDVDEEEQEPKSVPLLKSETLNYQTYGEEMVEFTDDELKLLKNPFGPPMLKLLGFKPASIICKEKWFIKPGYFLFPIENIIEGSTVAFKAFHKACVEMNKVAICVLCTRVNSRPCIVALSPTTKPLGLNVETGFDVIRLPFVEHVRNIPMYEDDEEVQITTENKSVMKDILKTLCFDYKADVFENPKLQSQYRAIEAIALEEDDVEPFVDTTKPSPDKFRIIKDDLFQQMFAPFGSVAVKKFSSSREGGPESKKAKVEDIDENLLRKRLDTKKVADYTVRQLQDILRSKDIPSLPALTGLKKKDLVELVYTHWK</sequence>
<protein>
    <submittedName>
        <fullName evidence="14">X-ray repair cross-complementing protein 6-like</fullName>
    </submittedName>
</protein>
<dbReference type="AlphaFoldDB" id="A0A7E5VL89"/>
<dbReference type="SUPFAM" id="SSF100939">
    <property type="entry name" value="SPOC domain-like"/>
    <property type="match status" value="1"/>
</dbReference>
<evidence type="ECO:0000256" key="1">
    <source>
        <dbReference type="ARBA" id="ARBA00004123"/>
    </source>
</evidence>
<dbReference type="InParanoid" id="A0A7E5VL89"/>
<dbReference type="SUPFAM" id="SSF53300">
    <property type="entry name" value="vWA-like"/>
    <property type="match status" value="1"/>
</dbReference>
<keyword evidence="13" id="KW-1185">Reference proteome</keyword>
<evidence type="ECO:0000313" key="14">
    <source>
        <dbReference type="RefSeq" id="XP_026729054.1"/>
    </source>
</evidence>